<keyword evidence="4" id="KW-1185">Reference proteome</keyword>
<dbReference type="PANTHER" id="PTHR46088">
    <property type="entry name" value="TUBULIN--TYROSINE LIGASE-LIKE PROTEIN 12"/>
    <property type="match status" value="1"/>
</dbReference>
<evidence type="ECO:0000313" key="5">
    <source>
        <dbReference type="WBParaSite" id="PgR034_g050_t02"/>
    </source>
</evidence>
<evidence type="ECO:0000313" key="4">
    <source>
        <dbReference type="Proteomes" id="UP000887569"/>
    </source>
</evidence>
<evidence type="ECO:0000256" key="1">
    <source>
        <dbReference type="ARBA" id="ARBA00006820"/>
    </source>
</evidence>
<dbReference type="Gene3D" id="3.30.470.20">
    <property type="entry name" value="ATP-grasp fold, B domain"/>
    <property type="match status" value="1"/>
</dbReference>
<dbReference type="GO" id="GO:0005737">
    <property type="term" value="C:cytoplasm"/>
    <property type="evidence" value="ECO:0007669"/>
    <property type="project" value="TreeGrafter"/>
</dbReference>
<dbReference type="Pfam" id="PF25556">
    <property type="entry name" value="SET_TTL"/>
    <property type="match status" value="2"/>
</dbReference>
<feature type="domain" description="Tubulin--tyrosine ligase-like protein 12 SET-like" evidence="3">
    <location>
        <begin position="69"/>
        <end position="116"/>
    </location>
</feature>
<feature type="region of interest" description="Disordered" evidence="2">
    <location>
        <begin position="119"/>
        <end position="158"/>
    </location>
</feature>
<reference evidence="5" key="1">
    <citation type="submission" date="2022-11" db="UniProtKB">
        <authorList>
            <consortium name="WormBaseParasite"/>
        </authorList>
    </citation>
    <scope>IDENTIFICATION</scope>
</reference>
<accession>A0A915BCG5</accession>
<evidence type="ECO:0000256" key="2">
    <source>
        <dbReference type="SAM" id="MobiDB-lite"/>
    </source>
</evidence>
<dbReference type="InterPro" id="IPR057954">
    <property type="entry name" value="SET_TTL12"/>
</dbReference>
<proteinExistence type="inferred from homology"/>
<protein>
    <submittedName>
        <fullName evidence="5">Tubulin--tyrosine ligase-like protein 12</fullName>
    </submittedName>
</protein>
<dbReference type="GO" id="GO:0019098">
    <property type="term" value="P:reproductive behavior"/>
    <property type="evidence" value="ECO:0007669"/>
    <property type="project" value="UniProtKB-ARBA"/>
</dbReference>
<organism evidence="4 5">
    <name type="scientific">Parascaris univalens</name>
    <name type="common">Nematode worm</name>
    <dbReference type="NCBI Taxonomy" id="6257"/>
    <lineage>
        <taxon>Eukaryota</taxon>
        <taxon>Metazoa</taxon>
        <taxon>Ecdysozoa</taxon>
        <taxon>Nematoda</taxon>
        <taxon>Chromadorea</taxon>
        <taxon>Rhabditida</taxon>
        <taxon>Spirurina</taxon>
        <taxon>Ascaridomorpha</taxon>
        <taxon>Ascaridoidea</taxon>
        <taxon>Ascarididae</taxon>
        <taxon>Parascaris</taxon>
    </lineage>
</organism>
<comment type="similarity">
    <text evidence="1">Belongs to the tubulin--tyrosine ligase family.</text>
</comment>
<feature type="domain" description="Tubulin--tyrosine ligase-like protein 12 SET-like" evidence="3">
    <location>
        <begin position="182"/>
        <end position="293"/>
    </location>
</feature>
<dbReference type="Proteomes" id="UP000887569">
    <property type="component" value="Unplaced"/>
</dbReference>
<sequence length="704" mass="82064">MMEESFDEEEYEIFEARHIGQLAAAAVPTHFWRRLYEKLTNETFDAGTHFQILAEESEDGSRSYSVVALNDIDASDPNNIFLVDHAWTFRPQVARQHLREIPGLLDRICAVVDIENPSNEETENYSDYGGSGDEADVPVEEAKPQQPADTDVAGSSTEMKHNASFVESVPASPSCGSMAVENDEDRRINEVLRRMWLYIHTYTMRFTDKEPDESDMPVWYMPDEFGVRIGHSANPNFRMVPMFYSPQNVAYSLLFPIRNVKVDELVTRDYVDSVMLRERTDWRPILMHPWLPVDLCQEKLQHIFQQDEFFTQFCIWIQLLNSFTEEKNGVLIIEGRTADILPINAPDTVPGHKGKLRVLAESCQLIDNLKNVEVEKVDRLEDADVIWTRKHFFDYRNLYEKNPKALVNQFPYETVLTVKDLLATSIQYAYKDSSLDPKTMRWPPSWFETTFNLNTELPQFVAYFQQRERRGLDNTWIIKPWNLARGLDMHVTDNLCYIIRLVESGPKIACKYIERPVLFRRPDTGHMVKFDLRYIVLVRSLRPPVIFLYNDFWIRFAINDFSLYELDDYETHLTVFNYNDSSKVLNMRCEDFTDQLEKMYPKLKWVDIQKKINVVIKEALVTLSSGTPPRSIAPNGQSRAMYGIDIMLKWDSDDEKTRNLEVSLIEGNFMPDCERACKFYPDFADTVFKTLFMDEEDLSKVTAL</sequence>
<dbReference type="PANTHER" id="PTHR46088:SF1">
    <property type="entry name" value="TUBULIN--TYROSINE LIGASE-LIKE PROTEIN 12"/>
    <property type="match status" value="1"/>
</dbReference>
<dbReference type="WBParaSite" id="PgR034_g050_t02">
    <property type="protein sequence ID" value="PgR034_g050_t02"/>
    <property type="gene ID" value="PgR034_g050"/>
</dbReference>
<evidence type="ECO:0000259" key="3">
    <source>
        <dbReference type="Pfam" id="PF25556"/>
    </source>
</evidence>
<dbReference type="PROSITE" id="PS51221">
    <property type="entry name" value="TTL"/>
    <property type="match status" value="1"/>
</dbReference>
<dbReference type="AlphaFoldDB" id="A0A915BCG5"/>
<dbReference type="InterPro" id="IPR027749">
    <property type="entry name" value="TTLL12"/>
</dbReference>
<name>A0A915BCG5_PARUN</name>
<dbReference type="Pfam" id="PF03133">
    <property type="entry name" value="TTL"/>
    <property type="match status" value="1"/>
</dbReference>
<dbReference type="InterPro" id="IPR004344">
    <property type="entry name" value="TTL/TTLL_fam"/>
</dbReference>